<reference evidence="1 2" key="1">
    <citation type="journal article" date="2020" name="Front. Microbiol.">
        <title>Toward Biorecycling: Isolation of a Soil Bacterium That Grows on a Polyurethane Oligomer and Monomer.</title>
        <authorList>
            <person name="Espinosa M.J.C."/>
            <person name="Blanco A.C."/>
            <person name="Schmidgall T."/>
            <person name="Atanasoff-Kardjalieff A.K."/>
            <person name="Kappelmeyer U."/>
            <person name="Tischler D."/>
            <person name="Pieper D.H."/>
            <person name="Heipieper H.J."/>
            <person name="Eberlein C."/>
        </authorList>
    </citation>
    <scope>NUCLEOTIDE SEQUENCE [LARGE SCALE GENOMIC DNA]</scope>
    <source>
        <strain evidence="1 2">TDA1</strain>
    </source>
</reference>
<proteinExistence type="predicted"/>
<keyword evidence="2" id="KW-1185">Reference proteome</keyword>
<organism evidence="1 2">
    <name type="scientific">Pseudomonas capeferrum</name>
    <dbReference type="NCBI Taxonomy" id="1495066"/>
    <lineage>
        <taxon>Bacteria</taxon>
        <taxon>Pseudomonadati</taxon>
        <taxon>Pseudomonadota</taxon>
        <taxon>Gammaproteobacteria</taxon>
        <taxon>Pseudomonadales</taxon>
        <taxon>Pseudomonadaceae</taxon>
        <taxon>Pseudomonas</taxon>
    </lineage>
</organism>
<dbReference type="SUPFAM" id="SSF56399">
    <property type="entry name" value="ADP-ribosylation"/>
    <property type="match status" value="1"/>
</dbReference>
<dbReference type="Proteomes" id="UP001214301">
    <property type="component" value="Chromosome"/>
</dbReference>
<dbReference type="EMBL" id="CP116669">
    <property type="protein sequence ID" value="WCI00636.1"/>
    <property type="molecule type" value="Genomic_DNA"/>
</dbReference>
<protein>
    <submittedName>
        <fullName evidence="1">RHS repeat-associated core domain-containing protein</fullName>
    </submittedName>
</protein>
<dbReference type="NCBIfam" id="TIGR03696">
    <property type="entry name" value="Rhs_assc_core"/>
    <property type="match status" value="1"/>
</dbReference>
<gene>
    <name evidence="1" type="ORF">PMC74_01660</name>
</gene>
<name>A0ABY7RA05_9PSED</name>
<evidence type="ECO:0000313" key="2">
    <source>
        <dbReference type="Proteomes" id="UP001214301"/>
    </source>
</evidence>
<dbReference type="InterPro" id="IPR022385">
    <property type="entry name" value="Rhs_assc_core"/>
</dbReference>
<dbReference type="RefSeq" id="WP_156311251.1">
    <property type="nucleotide sequence ID" value="NZ_CP116669.1"/>
</dbReference>
<accession>A0ABY7RA05</accession>
<evidence type="ECO:0000313" key="1">
    <source>
        <dbReference type="EMBL" id="WCI00636.1"/>
    </source>
</evidence>
<sequence>MFNSLSNSLFMYRGGKLVTVKQGKHHRTIFRSAEIPLAEQQIGDTPGIGLLATDDKGSVLKVQAEADEENHYYSAYGDAPTLPSALTLLGFNSEHLEANHRCQMLGNGYRAYSPQLMRFHSPDSWAPFNQGGINGYAYCSGDPVNRFDPSGHFFLHIRPAQHPILKPSKPNLLKPRRLPIVRSVKIDHYESLTRTTLRPGGKGENMVTTAETSTRRTLRTTEVFEVLSDPQRSSATVHVTRTSLDNYLAISNTLQNAQAANAMSAPHSTVSAAFLNNLENSRIGLTLVGEALFRRANNPRDLTAYPQGQFRISAGASEIRRTTR</sequence>
<dbReference type="Gene3D" id="2.180.10.10">
    <property type="entry name" value="RHS repeat-associated core"/>
    <property type="match status" value="1"/>
</dbReference>